<organism evidence="2 3">
    <name type="scientific">Penicillium argentinense</name>
    <dbReference type="NCBI Taxonomy" id="1131581"/>
    <lineage>
        <taxon>Eukaryota</taxon>
        <taxon>Fungi</taxon>
        <taxon>Dikarya</taxon>
        <taxon>Ascomycota</taxon>
        <taxon>Pezizomycotina</taxon>
        <taxon>Eurotiomycetes</taxon>
        <taxon>Eurotiomycetidae</taxon>
        <taxon>Eurotiales</taxon>
        <taxon>Aspergillaceae</taxon>
        <taxon>Penicillium</taxon>
    </lineage>
</organism>
<gene>
    <name evidence="2" type="ORF">N7532_006044</name>
</gene>
<keyword evidence="3" id="KW-1185">Reference proteome</keyword>
<dbReference type="RefSeq" id="XP_056474697.1">
    <property type="nucleotide sequence ID" value="XM_056618538.1"/>
</dbReference>
<dbReference type="Proteomes" id="UP001149074">
    <property type="component" value="Unassembled WGS sequence"/>
</dbReference>
<dbReference type="GeneID" id="81357517"/>
<name>A0A9W9KAJ0_9EURO</name>
<dbReference type="AlphaFoldDB" id="A0A9W9KAJ0"/>
<evidence type="ECO:0000313" key="2">
    <source>
        <dbReference type="EMBL" id="KAJ5099043.1"/>
    </source>
</evidence>
<feature type="compositionally biased region" description="Basic residues" evidence="1">
    <location>
        <begin position="1"/>
        <end position="11"/>
    </location>
</feature>
<reference evidence="2" key="1">
    <citation type="submission" date="2022-11" db="EMBL/GenBank/DDBJ databases">
        <authorList>
            <person name="Petersen C."/>
        </authorList>
    </citation>
    <scope>NUCLEOTIDE SEQUENCE</scope>
    <source>
        <strain evidence="2">IBT 30761</strain>
    </source>
</reference>
<dbReference type="EMBL" id="JAPQKI010000005">
    <property type="protein sequence ID" value="KAJ5099043.1"/>
    <property type="molecule type" value="Genomic_DNA"/>
</dbReference>
<accession>A0A9W9KAJ0</accession>
<evidence type="ECO:0000256" key="1">
    <source>
        <dbReference type="SAM" id="MobiDB-lite"/>
    </source>
</evidence>
<evidence type="ECO:0000313" key="3">
    <source>
        <dbReference type="Proteomes" id="UP001149074"/>
    </source>
</evidence>
<proteinExistence type="predicted"/>
<protein>
    <submittedName>
        <fullName evidence="2">Uncharacterized protein</fullName>
    </submittedName>
</protein>
<sequence length="67" mass="7275">MMPPKQSRRNIRQFSPERPFPLISHSRSDGTAQSQPANDPSGATTTVMHEATRSSTGHSGERKGNGL</sequence>
<reference evidence="2" key="2">
    <citation type="journal article" date="2023" name="IMA Fungus">
        <title>Comparative genomic study of the Penicillium genus elucidates a diverse pangenome and 15 lateral gene transfer events.</title>
        <authorList>
            <person name="Petersen C."/>
            <person name="Sorensen T."/>
            <person name="Nielsen M.R."/>
            <person name="Sondergaard T.E."/>
            <person name="Sorensen J.L."/>
            <person name="Fitzpatrick D.A."/>
            <person name="Frisvad J.C."/>
            <person name="Nielsen K.L."/>
        </authorList>
    </citation>
    <scope>NUCLEOTIDE SEQUENCE</scope>
    <source>
        <strain evidence="2">IBT 30761</strain>
    </source>
</reference>
<comment type="caution">
    <text evidence="2">The sequence shown here is derived from an EMBL/GenBank/DDBJ whole genome shotgun (WGS) entry which is preliminary data.</text>
</comment>
<feature type="region of interest" description="Disordered" evidence="1">
    <location>
        <begin position="1"/>
        <end position="67"/>
    </location>
</feature>
<feature type="compositionally biased region" description="Polar residues" evidence="1">
    <location>
        <begin position="29"/>
        <end position="58"/>
    </location>
</feature>